<dbReference type="GO" id="GO:0005524">
    <property type="term" value="F:ATP binding"/>
    <property type="evidence" value="ECO:0007669"/>
    <property type="project" value="UniProtKB-UniRule"/>
</dbReference>
<dbReference type="OrthoDB" id="320396at2"/>
<dbReference type="Gene3D" id="3.40.1350.10">
    <property type="match status" value="1"/>
</dbReference>
<dbReference type="RefSeq" id="WP_073310122.1">
    <property type="nucleotide sequence ID" value="NZ_FQZI01000002.1"/>
</dbReference>
<protein>
    <submittedName>
        <fullName evidence="5">ATP cone domain-containing protein</fullName>
    </submittedName>
</protein>
<evidence type="ECO:0000259" key="4">
    <source>
        <dbReference type="PROSITE" id="PS51161"/>
    </source>
</evidence>
<sequence length="274" mass="31219">MKIIKYSGDIVNFEKSKLEKSLLKTGASQFTVENVLNQIEGKLYDGITTKKIYKIAFDLLKKASNVNAARYNLRASLELLGPAGFYFEKYISWLFREEKYSTLINLSLEGKCVSHEVDLVVQKDSEVKMIECKFHSNRSIISDVKVPMYILSRFNDLKGKTHLIFEEPTSINGCLIATNNRFSDDAVKFAVCSGLELLSWDYPKGNSLRNRIENTRLYPVTCLTTLSLAEKEKLLMLDILVVNQLKEDTESLSFIGLSQKRIKNICKEVSELCI</sequence>
<dbReference type="GO" id="GO:0003676">
    <property type="term" value="F:nucleic acid binding"/>
    <property type="evidence" value="ECO:0007669"/>
    <property type="project" value="InterPro"/>
</dbReference>
<feature type="domain" description="ATP-cone" evidence="4">
    <location>
        <begin position="1"/>
        <end position="81"/>
    </location>
</feature>
<organism evidence="5 6">
    <name type="scientific">Flavobacterium terrae</name>
    <dbReference type="NCBI Taxonomy" id="415425"/>
    <lineage>
        <taxon>Bacteria</taxon>
        <taxon>Pseudomonadati</taxon>
        <taxon>Bacteroidota</taxon>
        <taxon>Flavobacteriia</taxon>
        <taxon>Flavobacteriales</taxon>
        <taxon>Flavobacteriaceae</taxon>
        <taxon>Flavobacterium</taxon>
    </lineage>
</organism>
<dbReference type="AlphaFoldDB" id="A0A1M6DNM7"/>
<evidence type="ECO:0000256" key="2">
    <source>
        <dbReference type="ARBA" id="ARBA00022840"/>
    </source>
</evidence>
<dbReference type="STRING" id="415425.SAMN05444363_1551"/>
<name>A0A1M6DNM7_9FLAO</name>
<evidence type="ECO:0000313" key="5">
    <source>
        <dbReference type="EMBL" id="SHI74821.1"/>
    </source>
</evidence>
<reference evidence="6" key="1">
    <citation type="submission" date="2016-11" db="EMBL/GenBank/DDBJ databases">
        <authorList>
            <person name="Varghese N."/>
            <person name="Submissions S."/>
        </authorList>
    </citation>
    <scope>NUCLEOTIDE SEQUENCE [LARGE SCALE GENOMIC DNA]</scope>
    <source>
        <strain evidence="6">DSM 18829</strain>
    </source>
</reference>
<proteinExistence type="predicted"/>
<keyword evidence="6" id="KW-1185">Reference proteome</keyword>
<accession>A0A1M6DNM7</accession>
<dbReference type="PROSITE" id="PS51161">
    <property type="entry name" value="ATP_CONE"/>
    <property type="match status" value="1"/>
</dbReference>
<dbReference type="InterPro" id="IPR011856">
    <property type="entry name" value="tRNA_endonuc-like_dom_sf"/>
</dbReference>
<evidence type="ECO:0000313" key="6">
    <source>
        <dbReference type="Proteomes" id="UP000184488"/>
    </source>
</evidence>
<keyword evidence="1 3" id="KW-0547">Nucleotide-binding</keyword>
<dbReference type="InterPro" id="IPR005144">
    <property type="entry name" value="ATP-cone_dom"/>
</dbReference>
<dbReference type="SUPFAM" id="SSF52980">
    <property type="entry name" value="Restriction endonuclease-like"/>
    <property type="match status" value="1"/>
</dbReference>
<dbReference type="EMBL" id="FQZI01000002">
    <property type="protein sequence ID" value="SHI74821.1"/>
    <property type="molecule type" value="Genomic_DNA"/>
</dbReference>
<dbReference type="Pfam" id="PF03477">
    <property type="entry name" value="ATP-cone"/>
    <property type="match status" value="1"/>
</dbReference>
<dbReference type="Proteomes" id="UP000184488">
    <property type="component" value="Unassembled WGS sequence"/>
</dbReference>
<keyword evidence="2 3" id="KW-0067">ATP-binding</keyword>
<dbReference type="InterPro" id="IPR011335">
    <property type="entry name" value="Restrct_endonuc-II-like"/>
</dbReference>
<evidence type="ECO:0000256" key="1">
    <source>
        <dbReference type="ARBA" id="ARBA00022741"/>
    </source>
</evidence>
<evidence type="ECO:0000256" key="3">
    <source>
        <dbReference type="PROSITE-ProRule" id="PRU00492"/>
    </source>
</evidence>
<gene>
    <name evidence="5" type="ORF">SAMN05444363_1551</name>
</gene>